<evidence type="ECO:0000256" key="2">
    <source>
        <dbReference type="ARBA" id="ARBA00022448"/>
    </source>
</evidence>
<dbReference type="AlphaFoldDB" id="A0A9D1CS86"/>
<keyword evidence="6 7" id="KW-0472">Membrane</keyword>
<evidence type="ECO:0000259" key="8">
    <source>
        <dbReference type="PROSITE" id="PS50928"/>
    </source>
</evidence>
<evidence type="ECO:0000256" key="3">
    <source>
        <dbReference type="ARBA" id="ARBA00022475"/>
    </source>
</evidence>
<comment type="subcellular location">
    <subcellularLocation>
        <location evidence="1 7">Cell membrane</location>
        <topology evidence="1 7">Multi-pass membrane protein</topology>
    </subcellularLocation>
</comment>
<proteinExistence type="inferred from homology"/>
<evidence type="ECO:0000256" key="6">
    <source>
        <dbReference type="ARBA" id="ARBA00023136"/>
    </source>
</evidence>
<dbReference type="CDD" id="cd06261">
    <property type="entry name" value="TM_PBP2"/>
    <property type="match status" value="1"/>
</dbReference>
<feature type="transmembrane region" description="Helical" evidence="7">
    <location>
        <begin position="85"/>
        <end position="108"/>
    </location>
</feature>
<reference evidence="9" key="1">
    <citation type="submission" date="2020-10" db="EMBL/GenBank/DDBJ databases">
        <authorList>
            <person name="Gilroy R."/>
        </authorList>
    </citation>
    <scope>NUCLEOTIDE SEQUENCE</scope>
    <source>
        <strain evidence="9">ChiBcolR7-354</strain>
    </source>
</reference>
<evidence type="ECO:0000313" key="9">
    <source>
        <dbReference type="EMBL" id="HIQ77779.1"/>
    </source>
</evidence>
<feature type="transmembrane region" description="Helical" evidence="7">
    <location>
        <begin position="21"/>
        <end position="42"/>
    </location>
</feature>
<feature type="domain" description="ABC transmembrane type-1" evidence="8">
    <location>
        <begin position="82"/>
        <end position="293"/>
    </location>
</feature>
<evidence type="ECO:0000256" key="4">
    <source>
        <dbReference type="ARBA" id="ARBA00022692"/>
    </source>
</evidence>
<dbReference type="Pfam" id="PF00528">
    <property type="entry name" value="BPD_transp_1"/>
    <property type="match status" value="1"/>
</dbReference>
<feature type="transmembrane region" description="Helical" evidence="7">
    <location>
        <begin position="274"/>
        <end position="297"/>
    </location>
</feature>
<dbReference type="InterPro" id="IPR051393">
    <property type="entry name" value="ABC_transporter_permease"/>
</dbReference>
<organism evidence="9 10">
    <name type="scientific">Candidatus Scatomorpha intestinavium</name>
    <dbReference type="NCBI Taxonomy" id="2840922"/>
    <lineage>
        <taxon>Bacteria</taxon>
        <taxon>Bacillati</taxon>
        <taxon>Bacillota</taxon>
        <taxon>Clostridia</taxon>
        <taxon>Eubacteriales</taxon>
        <taxon>Candidatus Scatomorpha</taxon>
    </lineage>
</organism>
<name>A0A9D1CS86_9FIRM</name>
<dbReference type="PANTHER" id="PTHR30193:SF37">
    <property type="entry name" value="INNER MEMBRANE ABC TRANSPORTER PERMEASE PROTEIN YCJO"/>
    <property type="match status" value="1"/>
</dbReference>
<dbReference type="InterPro" id="IPR035906">
    <property type="entry name" value="MetI-like_sf"/>
</dbReference>
<protein>
    <submittedName>
        <fullName evidence="9">Sugar ABC transporter permease</fullName>
    </submittedName>
</protein>
<accession>A0A9D1CS86</accession>
<dbReference type="PANTHER" id="PTHR30193">
    <property type="entry name" value="ABC TRANSPORTER PERMEASE PROTEIN"/>
    <property type="match status" value="1"/>
</dbReference>
<comment type="similarity">
    <text evidence="7">Belongs to the binding-protein-dependent transport system permease family.</text>
</comment>
<feature type="transmembrane region" description="Helical" evidence="7">
    <location>
        <begin position="168"/>
        <end position="189"/>
    </location>
</feature>
<dbReference type="GO" id="GO:0055085">
    <property type="term" value="P:transmembrane transport"/>
    <property type="evidence" value="ECO:0007669"/>
    <property type="project" value="InterPro"/>
</dbReference>
<evidence type="ECO:0000313" key="10">
    <source>
        <dbReference type="Proteomes" id="UP000824262"/>
    </source>
</evidence>
<dbReference type="Proteomes" id="UP000824262">
    <property type="component" value="Unassembled WGS sequence"/>
</dbReference>
<reference evidence="9" key="2">
    <citation type="journal article" date="2021" name="PeerJ">
        <title>Extensive microbial diversity within the chicken gut microbiome revealed by metagenomics and culture.</title>
        <authorList>
            <person name="Gilroy R."/>
            <person name="Ravi A."/>
            <person name="Getino M."/>
            <person name="Pursley I."/>
            <person name="Horton D.L."/>
            <person name="Alikhan N.F."/>
            <person name="Baker D."/>
            <person name="Gharbi K."/>
            <person name="Hall N."/>
            <person name="Watson M."/>
            <person name="Adriaenssens E.M."/>
            <person name="Foster-Nyarko E."/>
            <person name="Jarju S."/>
            <person name="Secka A."/>
            <person name="Antonio M."/>
            <person name="Oren A."/>
            <person name="Chaudhuri R.R."/>
            <person name="La Ragione R."/>
            <person name="Hildebrand F."/>
            <person name="Pallen M.J."/>
        </authorList>
    </citation>
    <scope>NUCLEOTIDE SEQUENCE</scope>
    <source>
        <strain evidence="9">ChiBcolR7-354</strain>
    </source>
</reference>
<keyword evidence="2 7" id="KW-0813">Transport</keyword>
<keyword evidence="5 7" id="KW-1133">Transmembrane helix</keyword>
<dbReference type="GO" id="GO:0005886">
    <property type="term" value="C:plasma membrane"/>
    <property type="evidence" value="ECO:0007669"/>
    <property type="project" value="UniProtKB-SubCell"/>
</dbReference>
<feature type="transmembrane region" description="Helical" evidence="7">
    <location>
        <begin position="120"/>
        <end position="139"/>
    </location>
</feature>
<comment type="caution">
    <text evidence="9">The sequence shown here is derived from an EMBL/GenBank/DDBJ whole genome shotgun (WGS) entry which is preliminary data.</text>
</comment>
<evidence type="ECO:0000256" key="1">
    <source>
        <dbReference type="ARBA" id="ARBA00004651"/>
    </source>
</evidence>
<evidence type="ECO:0000256" key="7">
    <source>
        <dbReference type="RuleBase" id="RU363032"/>
    </source>
</evidence>
<keyword evidence="4 7" id="KW-0812">Transmembrane</keyword>
<dbReference type="SUPFAM" id="SSF161098">
    <property type="entry name" value="MetI-like"/>
    <property type="match status" value="1"/>
</dbReference>
<dbReference type="EMBL" id="DVGA01000011">
    <property type="protein sequence ID" value="HIQ77779.1"/>
    <property type="molecule type" value="Genomic_DNA"/>
</dbReference>
<evidence type="ECO:0000256" key="5">
    <source>
        <dbReference type="ARBA" id="ARBA00022989"/>
    </source>
</evidence>
<dbReference type="PROSITE" id="PS50928">
    <property type="entry name" value="ABC_TM1"/>
    <property type="match status" value="1"/>
</dbReference>
<gene>
    <name evidence="9" type="ORF">IAB77_00800</name>
</gene>
<dbReference type="InterPro" id="IPR000515">
    <property type="entry name" value="MetI-like"/>
</dbReference>
<keyword evidence="3" id="KW-1003">Cell membrane</keyword>
<dbReference type="Gene3D" id="1.10.3720.10">
    <property type="entry name" value="MetI-like"/>
    <property type="match status" value="1"/>
</dbReference>
<sequence>MNAIRRRWALRPRAGRLERANYKWIYLFLLPTVIIFVLFYAVPIVQVFVTSFTRWDGFTSPEFNGLRNYINMFTNSAFLQALKNLFFWCLVAAVLHVGFGTLVAFVLFHKPRGWKLTRAVFMIPNVISAAAWAMIYRFIFNNDFGVLNTVIRFFDPDFNVQWFYQSPWAFWAVTLTWLFYAVIVTLIVLGDLMNIPMELGEAAKLDGATGWQFIRHIQLPLCRGAIGTSVICSLTARIAMYEQISLTTAGGPGNDTMSLSILLVNGILDYRYGYANAVGVVMFLIGLVILFVVNRLFRMDETDY</sequence>